<evidence type="ECO:0000256" key="4">
    <source>
        <dbReference type="ARBA" id="ARBA00022840"/>
    </source>
</evidence>
<dbReference type="Proteomes" id="UP000293550">
    <property type="component" value="Unassembled WGS sequence"/>
</dbReference>
<evidence type="ECO:0000256" key="5">
    <source>
        <dbReference type="ARBA" id="ARBA00023015"/>
    </source>
</evidence>
<accession>A0A4Q7DIM2</accession>
<dbReference type="HAMAP" id="MF_00440">
    <property type="entry name" value="NrdR"/>
    <property type="match status" value="1"/>
</dbReference>
<evidence type="ECO:0000256" key="3">
    <source>
        <dbReference type="ARBA" id="ARBA00022771"/>
    </source>
</evidence>
<keyword evidence="7 8" id="KW-0804">Transcription</keyword>
<evidence type="ECO:0000313" key="10">
    <source>
        <dbReference type="EMBL" id="RZI46673.1"/>
    </source>
</evidence>
<keyword evidence="2 8" id="KW-0547">Nucleotide-binding</keyword>
<dbReference type="InterPro" id="IPR055173">
    <property type="entry name" value="NrdR-like_N"/>
</dbReference>
<comment type="caution">
    <text evidence="10">The sequence shown here is derived from an EMBL/GenBank/DDBJ whole genome shotgun (WGS) entry which is preliminary data.</text>
</comment>
<dbReference type="GO" id="GO:0005524">
    <property type="term" value="F:ATP binding"/>
    <property type="evidence" value="ECO:0007669"/>
    <property type="project" value="UniProtKB-UniRule"/>
</dbReference>
<reference evidence="10 11" key="1">
    <citation type="submission" date="2018-10" db="EMBL/GenBank/DDBJ databases">
        <title>An updated phylogeny of the Alphaproteobacteria reveals that the parasitic Rickettsiales and Holosporales have independent origins.</title>
        <authorList>
            <person name="Munoz-Gomez S.A."/>
            <person name="Hess S."/>
            <person name="Burger G."/>
            <person name="Lang B.F."/>
            <person name="Susko E."/>
            <person name="Slamovits C.H."/>
            <person name="Roger A.J."/>
        </authorList>
    </citation>
    <scope>NUCLEOTIDE SEQUENCE [LARGE SCALE GENOMIC DNA]</scope>
    <source>
        <strain evidence="10">HOLO01</strain>
    </source>
</reference>
<evidence type="ECO:0000256" key="8">
    <source>
        <dbReference type="HAMAP-Rule" id="MF_00440"/>
    </source>
</evidence>
<dbReference type="Pfam" id="PF22811">
    <property type="entry name" value="Zn_ribbon_NrdR"/>
    <property type="match status" value="1"/>
</dbReference>
<keyword evidence="3 8" id="KW-0863">Zinc-finger</keyword>
<evidence type="ECO:0000256" key="2">
    <source>
        <dbReference type="ARBA" id="ARBA00022741"/>
    </source>
</evidence>
<dbReference type="EMBL" id="SCFB01000004">
    <property type="protein sequence ID" value="RZI46673.1"/>
    <property type="molecule type" value="Genomic_DNA"/>
</dbReference>
<keyword evidence="8" id="KW-0862">Zinc</keyword>
<dbReference type="RefSeq" id="WP_130153769.1">
    <property type="nucleotide sequence ID" value="NZ_SCFB01000004.1"/>
</dbReference>
<keyword evidence="5 8" id="KW-0805">Transcription regulation</keyword>
<feature type="domain" description="ATP-cone" evidence="9">
    <location>
        <begin position="49"/>
        <end position="139"/>
    </location>
</feature>
<dbReference type="GO" id="GO:0008270">
    <property type="term" value="F:zinc ion binding"/>
    <property type="evidence" value="ECO:0007669"/>
    <property type="project" value="UniProtKB-UniRule"/>
</dbReference>
<name>A0A4Q7DIM2_9PROT</name>
<dbReference type="InterPro" id="IPR005144">
    <property type="entry name" value="ATP-cone_dom"/>
</dbReference>
<protein>
    <recommendedName>
        <fullName evidence="8">Transcriptional repressor NrdR</fullName>
    </recommendedName>
</protein>
<dbReference type="GO" id="GO:0045892">
    <property type="term" value="P:negative regulation of DNA-templated transcription"/>
    <property type="evidence" value="ECO:0007669"/>
    <property type="project" value="UniProtKB-UniRule"/>
</dbReference>
<evidence type="ECO:0000259" key="9">
    <source>
        <dbReference type="PROSITE" id="PS51161"/>
    </source>
</evidence>
<sequence>MRCPFCSHNDTSVKDSRTTDDQACIRRRRFCGECGSRFTTFERIQLRDLVVAKKNGIRVPFDRDKLAQSITSAVHKRNLDPERVEKLISSLVRQLETSGDQEVSTKLIGEMAMQALFHLDSVAYVRFASVYHDFTDVSDFIEFIQRLKTEPSASFGFPAD</sequence>
<evidence type="ECO:0000256" key="1">
    <source>
        <dbReference type="ARBA" id="ARBA00022491"/>
    </source>
</evidence>
<proteinExistence type="inferred from homology"/>
<keyword evidence="4 8" id="KW-0067">ATP-binding</keyword>
<comment type="function">
    <text evidence="8">Negatively regulates transcription of bacterial ribonucleotide reductase nrd genes and operons by binding to NrdR-boxes.</text>
</comment>
<evidence type="ECO:0000256" key="6">
    <source>
        <dbReference type="ARBA" id="ARBA00023125"/>
    </source>
</evidence>
<evidence type="ECO:0000256" key="7">
    <source>
        <dbReference type="ARBA" id="ARBA00023163"/>
    </source>
</evidence>
<dbReference type="PROSITE" id="PS51161">
    <property type="entry name" value="ATP_CONE"/>
    <property type="match status" value="1"/>
</dbReference>
<keyword evidence="8" id="KW-0479">Metal-binding</keyword>
<organism evidence="10 11">
    <name type="scientific">Candidatus Finniella inopinata</name>
    <dbReference type="NCBI Taxonomy" id="1696036"/>
    <lineage>
        <taxon>Bacteria</taxon>
        <taxon>Pseudomonadati</taxon>
        <taxon>Pseudomonadota</taxon>
        <taxon>Alphaproteobacteria</taxon>
        <taxon>Holosporales</taxon>
        <taxon>Candidatus Paracaedibacteraceae</taxon>
        <taxon>Candidatus Finniella</taxon>
    </lineage>
</organism>
<comment type="cofactor">
    <cofactor evidence="8">
        <name>Zn(2+)</name>
        <dbReference type="ChEBI" id="CHEBI:29105"/>
    </cofactor>
    <text evidence="8">Binds 1 zinc ion.</text>
</comment>
<keyword evidence="6 8" id="KW-0238">DNA-binding</keyword>
<dbReference type="GO" id="GO:0003677">
    <property type="term" value="F:DNA binding"/>
    <property type="evidence" value="ECO:0007669"/>
    <property type="project" value="UniProtKB-KW"/>
</dbReference>
<evidence type="ECO:0000313" key="11">
    <source>
        <dbReference type="Proteomes" id="UP000293550"/>
    </source>
</evidence>
<dbReference type="PANTHER" id="PTHR30455:SF2">
    <property type="entry name" value="TRANSCRIPTIONAL REPRESSOR NRDR"/>
    <property type="match status" value="1"/>
</dbReference>
<dbReference type="NCBIfam" id="TIGR00244">
    <property type="entry name" value="transcriptional regulator NrdR"/>
    <property type="match status" value="1"/>
</dbReference>
<dbReference type="PANTHER" id="PTHR30455">
    <property type="entry name" value="TRANSCRIPTIONAL REPRESSOR NRDR"/>
    <property type="match status" value="1"/>
</dbReference>
<keyword evidence="11" id="KW-1185">Reference proteome</keyword>
<dbReference type="Pfam" id="PF03477">
    <property type="entry name" value="ATP-cone"/>
    <property type="match status" value="1"/>
</dbReference>
<feature type="zinc finger region" evidence="8">
    <location>
        <begin position="3"/>
        <end position="34"/>
    </location>
</feature>
<dbReference type="InterPro" id="IPR003796">
    <property type="entry name" value="RNR_NrdR-like"/>
</dbReference>
<dbReference type="AlphaFoldDB" id="A0A4Q7DIM2"/>
<comment type="similarity">
    <text evidence="8">Belongs to the NrdR family.</text>
</comment>
<dbReference type="OrthoDB" id="9807461at2"/>
<gene>
    <name evidence="8 10" type="primary">nrdR</name>
    <name evidence="10" type="ORF">EQU50_03565</name>
</gene>
<keyword evidence="1 8" id="KW-0678">Repressor</keyword>